<feature type="active site" description="O-isoaspartyl threonine intermediate" evidence="1">
    <location>
        <position position="11"/>
    </location>
</feature>
<dbReference type="Gene3D" id="3.40.50.40">
    <property type="match status" value="1"/>
</dbReference>
<gene>
    <name evidence="5" type="ORF">DFR34_11729</name>
</gene>
<evidence type="ECO:0000313" key="5">
    <source>
        <dbReference type="EMBL" id="PXX77424.1"/>
    </source>
</evidence>
<feature type="binding site" evidence="2">
    <location>
        <begin position="97"/>
        <end position="98"/>
    </location>
    <ligand>
        <name>substrate</name>
    </ligand>
</feature>
<dbReference type="PANTHER" id="PTHR11707:SF28">
    <property type="entry name" value="60 KDA LYSOPHOSPHOLIPASE"/>
    <property type="match status" value="1"/>
</dbReference>
<dbReference type="PRINTS" id="PR00139">
    <property type="entry name" value="ASNGLNASE"/>
</dbReference>
<dbReference type="Pfam" id="PF17763">
    <property type="entry name" value="Asparaginase_C"/>
    <property type="match status" value="1"/>
</dbReference>
<dbReference type="RefSeq" id="WP_110391386.1">
    <property type="nucleotide sequence ID" value="NZ_QJKI01000017.1"/>
</dbReference>
<feature type="binding site" evidence="2">
    <location>
        <position position="66"/>
    </location>
    <ligand>
        <name>substrate</name>
    </ligand>
</feature>
<dbReference type="InterPro" id="IPR006034">
    <property type="entry name" value="Asparaginase/glutaminase-like"/>
</dbReference>
<sequence length="520" mass="53859">MRIAILNTGGTISCVGAPLAPMPAAEFAAACQRLLGPWLAMRHARLQLDFPVDLRFPGSASGTLDSTNLQPTDWLRMARWVLAHYTEYDAFVVLHGTDSMAHSGAALSFLLNGFAADGQLSAALSRPVLLTGSQLPLFAQSAAGLTLNAQGDALANLDGALRACQRGVCEVAVYFQRALWRGNRVLKTDAQAFAAFAAPNDLPLIEDGLECRVHGERFLPPPASPARSLESPAARAAQLALLDALQARLAAHPVWTLLAQPADGQANPLAQAIHAAVAAGARGLLLLGYGAGNFPSGDASEPARGAVYQALAQARQQGVQLVGGTQTPHGGVNGQIYAAGAWLAQLGALNPGDMTPVAAQVKLSVLLALAELHGWSAAQVAMLFQRALLGEMRDATLLDSRRGGVLRPGEALLSQDGGASVSLSLDDGLRLCAADGRLLWQAPGSAQASLLRLGLDGALSLLGRSGETLWVTPPLGGAAAWLRLDGQCADGSLTLRLGDAGADIGRVLWSAADGQGALER</sequence>
<dbReference type="PIRSF" id="PIRSF500176">
    <property type="entry name" value="L_ASNase"/>
    <property type="match status" value="1"/>
</dbReference>
<dbReference type="InterPro" id="IPR036152">
    <property type="entry name" value="Asp/glu_Ase-like_sf"/>
</dbReference>
<dbReference type="GO" id="GO:0004067">
    <property type="term" value="F:asparaginase activity"/>
    <property type="evidence" value="ECO:0007669"/>
    <property type="project" value="UniProtKB-UniRule"/>
</dbReference>
<evidence type="ECO:0000313" key="6">
    <source>
        <dbReference type="Proteomes" id="UP000247555"/>
    </source>
</evidence>
<evidence type="ECO:0000256" key="2">
    <source>
        <dbReference type="PIRSR" id="PIRSR001220-2"/>
    </source>
</evidence>
<comment type="caution">
    <text evidence="5">The sequence shown here is derived from an EMBL/GenBank/DDBJ whole genome shotgun (WGS) entry which is preliminary data.</text>
</comment>
<accession>A0A318KGZ9</accession>
<name>A0A318KGZ9_9NEIS</name>
<dbReference type="SUPFAM" id="SSF53774">
    <property type="entry name" value="Glutaminase/Asparaginase"/>
    <property type="match status" value="1"/>
</dbReference>
<dbReference type="EMBL" id="QJKI01000017">
    <property type="protein sequence ID" value="PXX77424.1"/>
    <property type="molecule type" value="Genomic_DNA"/>
</dbReference>
<dbReference type="SMART" id="SM00870">
    <property type="entry name" value="Asparaginase"/>
    <property type="match status" value="1"/>
</dbReference>
<dbReference type="InterPro" id="IPR027473">
    <property type="entry name" value="L-asparaginase_C"/>
</dbReference>
<dbReference type="PIRSF" id="PIRSF001220">
    <property type="entry name" value="L-ASNase_gatD"/>
    <property type="match status" value="1"/>
</dbReference>
<proteinExistence type="predicted"/>
<dbReference type="PROSITE" id="PS51732">
    <property type="entry name" value="ASN_GLN_ASE_3"/>
    <property type="match status" value="1"/>
</dbReference>
<dbReference type="InterPro" id="IPR040919">
    <property type="entry name" value="Asparaginase_C"/>
</dbReference>
<feature type="domain" description="L-asparaginase N-terminal" evidence="3">
    <location>
        <begin position="2"/>
        <end position="206"/>
    </location>
</feature>
<organism evidence="5 6">
    <name type="scientific">Rivihabitans pingtungensis</name>
    <dbReference type="NCBI Taxonomy" id="1054498"/>
    <lineage>
        <taxon>Bacteria</taxon>
        <taxon>Pseudomonadati</taxon>
        <taxon>Pseudomonadota</taxon>
        <taxon>Betaproteobacteria</taxon>
        <taxon>Neisseriales</taxon>
        <taxon>Aquaspirillaceae</taxon>
        <taxon>Rivihabitans</taxon>
    </lineage>
</organism>
<dbReference type="OrthoDB" id="9788068at2"/>
<dbReference type="InterPro" id="IPR036426">
    <property type="entry name" value="Bulb-type_lectin_dom_sf"/>
</dbReference>
<reference evidence="5 6" key="1">
    <citation type="submission" date="2018-05" db="EMBL/GenBank/DDBJ databases">
        <title>Genomic Encyclopedia of Type Strains, Phase IV (KMG-IV): sequencing the most valuable type-strain genomes for metagenomic binning, comparative biology and taxonomic classification.</title>
        <authorList>
            <person name="Goeker M."/>
        </authorList>
    </citation>
    <scope>NUCLEOTIDE SEQUENCE [LARGE SCALE GENOMIC DNA]</scope>
    <source>
        <strain evidence="5 6">DSM 29661</strain>
    </source>
</reference>
<dbReference type="Proteomes" id="UP000247555">
    <property type="component" value="Unassembled WGS sequence"/>
</dbReference>
<dbReference type="Gene3D" id="3.40.50.1170">
    <property type="entry name" value="L-asparaginase, N-terminal domain"/>
    <property type="match status" value="1"/>
</dbReference>
<evidence type="ECO:0000259" key="4">
    <source>
        <dbReference type="Pfam" id="PF17763"/>
    </source>
</evidence>
<evidence type="ECO:0000259" key="3">
    <source>
        <dbReference type="Pfam" id="PF00710"/>
    </source>
</evidence>
<dbReference type="SFLD" id="SFLDS00057">
    <property type="entry name" value="Glutaminase/Asparaginase"/>
    <property type="match status" value="1"/>
</dbReference>
<feature type="domain" description="Asparaginase/glutaminase C-terminal" evidence="4">
    <location>
        <begin position="271"/>
        <end position="369"/>
    </location>
</feature>
<dbReference type="InterPro" id="IPR037152">
    <property type="entry name" value="L-asparaginase_N_sf"/>
</dbReference>
<dbReference type="Pfam" id="PF00710">
    <property type="entry name" value="Asparaginase"/>
    <property type="match status" value="1"/>
</dbReference>
<keyword evidence="6" id="KW-1185">Reference proteome</keyword>
<evidence type="ECO:0000256" key="1">
    <source>
        <dbReference type="PIRSR" id="PIRSR001220-1"/>
    </source>
</evidence>
<dbReference type="AlphaFoldDB" id="A0A318KGZ9"/>
<dbReference type="Gene3D" id="2.90.10.10">
    <property type="entry name" value="Bulb-type lectin domain"/>
    <property type="match status" value="1"/>
</dbReference>
<protein>
    <submittedName>
        <fullName evidence="5">L-asparaginase</fullName>
    </submittedName>
</protein>
<dbReference type="PANTHER" id="PTHR11707">
    <property type="entry name" value="L-ASPARAGINASE"/>
    <property type="match status" value="1"/>
</dbReference>
<dbReference type="InterPro" id="IPR027474">
    <property type="entry name" value="L-asparaginase_N"/>
</dbReference>